<organism evidence="4 5">
    <name type="scientific">Huso huso</name>
    <name type="common">Beluga</name>
    <name type="synonym">Acipenser huso</name>
    <dbReference type="NCBI Taxonomy" id="61971"/>
    <lineage>
        <taxon>Eukaryota</taxon>
        <taxon>Metazoa</taxon>
        <taxon>Chordata</taxon>
        <taxon>Craniata</taxon>
        <taxon>Vertebrata</taxon>
        <taxon>Euteleostomi</taxon>
        <taxon>Actinopterygii</taxon>
        <taxon>Chondrostei</taxon>
        <taxon>Acipenseriformes</taxon>
        <taxon>Acipenseridae</taxon>
        <taxon>Huso</taxon>
    </lineage>
</organism>
<comment type="caution">
    <text evidence="4">The sequence shown here is derived from an EMBL/GenBank/DDBJ whole genome shotgun (WGS) entry which is preliminary data.</text>
</comment>
<dbReference type="EMBL" id="JAHFZB010000020">
    <property type="protein sequence ID" value="KAK6477769.1"/>
    <property type="molecule type" value="Genomic_DNA"/>
</dbReference>
<dbReference type="InterPro" id="IPR020456">
    <property type="entry name" value="Acylphosphatase"/>
</dbReference>
<dbReference type="InterPro" id="IPR036046">
    <property type="entry name" value="Acylphosphatase-like_dom_sf"/>
</dbReference>
<dbReference type="PANTHER" id="PTHR10029:SF23">
    <property type="entry name" value="ACYLPHOSPHATASE 2"/>
    <property type="match status" value="1"/>
</dbReference>
<evidence type="ECO:0000313" key="4">
    <source>
        <dbReference type="EMBL" id="KAK6477769.1"/>
    </source>
</evidence>
<feature type="domain" description="Acylphosphatase-like" evidence="3">
    <location>
        <begin position="9"/>
        <end position="104"/>
    </location>
</feature>
<dbReference type="Gene3D" id="3.30.70.100">
    <property type="match status" value="1"/>
</dbReference>
<dbReference type="PROSITE" id="PS51160">
    <property type="entry name" value="ACYLPHOSPHATASE_3"/>
    <property type="match status" value="1"/>
</dbReference>
<evidence type="ECO:0000256" key="1">
    <source>
        <dbReference type="PROSITE-ProRule" id="PRU00520"/>
    </source>
</evidence>
<evidence type="ECO:0000259" key="3">
    <source>
        <dbReference type="PROSITE" id="PS51160"/>
    </source>
</evidence>
<gene>
    <name evidence="4" type="ORF">HHUSO_G21360</name>
</gene>
<keyword evidence="5" id="KW-1185">Reference proteome</keyword>
<dbReference type="InterPro" id="IPR001792">
    <property type="entry name" value="Acylphosphatase-like_dom"/>
</dbReference>
<proteinExistence type="inferred from homology"/>
<sequence length="104" mass="11688">MSSSSGLVSVDYEVFGEVQGTLSFHLKCDLHTEDQGNKLKLVGWVKNTPRDTVVGQVQGPRETVQIMKNWLRTVGSPMSRIDKVTFTNETQISSLEFSSFTTRY</sequence>
<dbReference type="PANTHER" id="PTHR10029">
    <property type="entry name" value="ACYLPHOSPHATASE"/>
    <property type="match status" value="1"/>
</dbReference>
<reference evidence="4 5" key="1">
    <citation type="submission" date="2021-05" db="EMBL/GenBank/DDBJ databases">
        <authorList>
            <person name="Zahm M."/>
            <person name="Klopp C."/>
            <person name="Cabau C."/>
            <person name="Kuhl H."/>
            <person name="Suciu R."/>
            <person name="Ciorpac M."/>
            <person name="Holostenco D."/>
            <person name="Gessner J."/>
            <person name="Wuertz S."/>
            <person name="Hohne C."/>
            <person name="Stock M."/>
            <person name="Gislard M."/>
            <person name="Lluch J."/>
            <person name="Milhes M."/>
            <person name="Lampietro C."/>
            <person name="Lopez Roques C."/>
            <person name="Donnadieu C."/>
            <person name="Du K."/>
            <person name="Schartl M."/>
            <person name="Guiguen Y."/>
        </authorList>
    </citation>
    <scope>NUCLEOTIDE SEQUENCE [LARGE SCALE GENOMIC DNA]</scope>
    <source>
        <strain evidence="4">Hh-F2</strain>
        <tissue evidence="4">Blood</tissue>
    </source>
</reference>
<evidence type="ECO:0000313" key="5">
    <source>
        <dbReference type="Proteomes" id="UP001369086"/>
    </source>
</evidence>
<protein>
    <submittedName>
        <fullName evidence="4">Acylphosphatase-2-like</fullName>
    </submittedName>
</protein>
<comment type="similarity">
    <text evidence="2">Belongs to the acylphosphatase family.</text>
</comment>
<comment type="caution">
    <text evidence="1">Lacks conserved residue(s) required for the propagation of feature annotation.</text>
</comment>
<dbReference type="Pfam" id="PF00708">
    <property type="entry name" value="Acylphosphatase"/>
    <property type="match status" value="1"/>
</dbReference>
<dbReference type="SUPFAM" id="SSF54975">
    <property type="entry name" value="Acylphosphatase/BLUF domain-like"/>
    <property type="match status" value="1"/>
</dbReference>
<evidence type="ECO:0000256" key="2">
    <source>
        <dbReference type="RuleBase" id="RU004168"/>
    </source>
</evidence>
<accession>A0ABR0YZG1</accession>
<name>A0ABR0YZG1_HUSHU</name>
<dbReference type="Proteomes" id="UP001369086">
    <property type="component" value="Unassembled WGS sequence"/>
</dbReference>